<protein>
    <recommendedName>
        <fullName evidence="3">DUF3630 domain-containing protein</fullName>
    </recommendedName>
</protein>
<dbReference type="EMBL" id="BAAAFD010000004">
    <property type="protein sequence ID" value="GAA0856372.1"/>
    <property type="molecule type" value="Genomic_DNA"/>
</dbReference>
<dbReference type="RefSeq" id="WP_343858959.1">
    <property type="nucleotide sequence ID" value="NZ_BAAAFD010000004.1"/>
</dbReference>
<organism evidence="1 2">
    <name type="scientific">Aliiglaciecola litoralis</name>
    <dbReference type="NCBI Taxonomy" id="582857"/>
    <lineage>
        <taxon>Bacteria</taxon>
        <taxon>Pseudomonadati</taxon>
        <taxon>Pseudomonadota</taxon>
        <taxon>Gammaproteobacteria</taxon>
        <taxon>Alteromonadales</taxon>
        <taxon>Alteromonadaceae</taxon>
        <taxon>Aliiglaciecola</taxon>
    </lineage>
</organism>
<dbReference type="Proteomes" id="UP001500359">
    <property type="component" value="Unassembled WGS sequence"/>
</dbReference>
<name>A0ABN1LJ80_9ALTE</name>
<proteinExistence type="predicted"/>
<keyword evidence="2" id="KW-1185">Reference proteome</keyword>
<evidence type="ECO:0000313" key="1">
    <source>
        <dbReference type="EMBL" id="GAA0856372.1"/>
    </source>
</evidence>
<comment type="caution">
    <text evidence="1">The sequence shown here is derived from an EMBL/GenBank/DDBJ whole genome shotgun (WGS) entry which is preliminary data.</text>
</comment>
<reference evidence="1 2" key="1">
    <citation type="journal article" date="2019" name="Int. J. Syst. Evol. Microbiol.">
        <title>The Global Catalogue of Microorganisms (GCM) 10K type strain sequencing project: providing services to taxonomists for standard genome sequencing and annotation.</title>
        <authorList>
            <consortium name="The Broad Institute Genomics Platform"/>
            <consortium name="The Broad Institute Genome Sequencing Center for Infectious Disease"/>
            <person name="Wu L."/>
            <person name="Ma J."/>
        </authorList>
    </citation>
    <scope>NUCLEOTIDE SEQUENCE [LARGE SCALE GENOMIC DNA]</scope>
    <source>
        <strain evidence="1 2">JCM 15896</strain>
    </source>
</reference>
<sequence length="104" mass="11938">MFKLINDRQTDSNAFWVQQGEVINFQCDRFPQQQEFIQAANDLATEQGFQITDISEGVDRAQVHFVVTNTRYILCFEGTCEAIWIEAVGRYEAQTLASLLTQLN</sequence>
<dbReference type="InterPro" id="IPR022080">
    <property type="entry name" value="DUF3630"/>
</dbReference>
<evidence type="ECO:0008006" key="3">
    <source>
        <dbReference type="Google" id="ProtNLM"/>
    </source>
</evidence>
<evidence type="ECO:0000313" key="2">
    <source>
        <dbReference type="Proteomes" id="UP001500359"/>
    </source>
</evidence>
<gene>
    <name evidence="1" type="ORF">GCM10009114_18030</name>
</gene>
<dbReference type="Pfam" id="PF12305">
    <property type="entry name" value="DUF3630"/>
    <property type="match status" value="1"/>
</dbReference>
<accession>A0ABN1LJ80</accession>